<feature type="chain" id="PRO_5046352919" evidence="2">
    <location>
        <begin position="30"/>
        <end position="189"/>
    </location>
</feature>
<keyword evidence="4" id="KW-1185">Reference proteome</keyword>
<evidence type="ECO:0000313" key="3">
    <source>
        <dbReference type="EMBL" id="MDQ7878320.1"/>
    </source>
</evidence>
<evidence type="ECO:0000256" key="2">
    <source>
        <dbReference type="SAM" id="SignalP"/>
    </source>
</evidence>
<keyword evidence="1" id="KW-0472">Membrane</keyword>
<feature type="transmembrane region" description="Helical" evidence="1">
    <location>
        <begin position="160"/>
        <end position="182"/>
    </location>
</feature>
<dbReference type="EMBL" id="JAVFWO010000003">
    <property type="protein sequence ID" value="MDQ7878320.1"/>
    <property type="molecule type" value="Genomic_DNA"/>
</dbReference>
<protein>
    <submittedName>
        <fullName evidence="3">LPXTG cell wall anchor domain-containing protein</fullName>
    </submittedName>
</protein>
<evidence type="ECO:0000313" key="4">
    <source>
        <dbReference type="Proteomes" id="UP001235133"/>
    </source>
</evidence>
<feature type="signal peptide" evidence="2">
    <location>
        <begin position="1"/>
        <end position="29"/>
    </location>
</feature>
<dbReference type="NCBIfam" id="TIGR01167">
    <property type="entry name" value="LPXTG_anchor"/>
    <property type="match status" value="1"/>
</dbReference>
<gene>
    <name evidence="3" type="ORF">Q9R08_10080</name>
</gene>
<organism evidence="3 4">
    <name type="scientific">Microbacterium psychrotolerans</name>
    <dbReference type="NCBI Taxonomy" id="3068321"/>
    <lineage>
        <taxon>Bacteria</taxon>
        <taxon>Bacillati</taxon>
        <taxon>Actinomycetota</taxon>
        <taxon>Actinomycetes</taxon>
        <taxon>Micrococcales</taxon>
        <taxon>Microbacteriaceae</taxon>
        <taxon>Microbacterium</taxon>
    </lineage>
</organism>
<name>A0ABU0Z160_9MICO</name>
<keyword evidence="1" id="KW-0812">Transmembrane</keyword>
<dbReference type="Proteomes" id="UP001235133">
    <property type="component" value="Unassembled WGS sequence"/>
</dbReference>
<keyword evidence="2" id="KW-0732">Signal</keyword>
<comment type="caution">
    <text evidence="3">The sequence shown here is derived from an EMBL/GenBank/DDBJ whole genome shotgun (WGS) entry which is preliminary data.</text>
</comment>
<proteinExistence type="predicted"/>
<accession>A0ABU0Z160</accession>
<dbReference type="RefSeq" id="WP_308867868.1">
    <property type="nucleotide sequence ID" value="NZ_JAVFWO010000003.1"/>
</dbReference>
<reference evidence="3 4" key="1">
    <citation type="submission" date="2023-08" db="EMBL/GenBank/DDBJ databases">
        <title>Microbacterium psychrotolerans sp. nov., a psychrotolerant bacterium isolated from soil in Heilongjiang Province, China.</title>
        <authorList>
            <person name="An P."/>
            <person name="Zhao D."/>
            <person name="Xiang H."/>
        </authorList>
    </citation>
    <scope>NUCLEOTIDE SEQUENCE [LARGE SCALE GENOMIC DNA]</scope>
    <source>
        <strain evidence="3 4">QXD-8</strain>
    </source>
</reference>
<evidence type="ECO:0000256" key="1">
    <source>
        <dbReference type="SAM" id="Phobius"/>
    </source>
</evidence>
<sequence>MPHIASTPMPRFLPRAALVATLALGAVIAAPVAASASTIYPPSGSCTTTPATAQAGGTIVFACASETFSSDETVTITVTGENGAEASIGMVRFAISTASDTTTSAEDGSLAPIDITLPSNATGTYNIAAVSATSAGGTAAVTITGADGLPSTGLDQGQTIGLWIGGGALLLAGAALAVVAAVRRSRDSR</sequence>
<keyword evidence="1" id="KW-1133">Transmembrane helix</keyword>